<organism evidence="1 2">
    <name type="scientific">Acidithiobacillus caldus</name>
    <dbReference type="NCBI Taxonomy" id="33059"/>
    <lineage>
        <taxon>Bacteria</taxon>
        <taxon>Pseudomonadati</taxon>
        <taxon>Pseudomonadota</taxon>
        <taxon>Acidithiobacillia</taxon>
        <taxon>Acidithiobacillales</taxon>
        <taxon>Acidithiobacillaceae</taxon>
        <taxon>Acidithiobacillus</taxon>
    </lineage>
</organism>
<sequence length="94" mass="10392">MRRTSNLAVNTRFSQRTGVLFPAPGSAVRFARDWDNPVDRDAVGIYLPDVPVPLGWLYRKDANRPVVLAALDAGKTVDGRLIAAASKPKVEFWL</sequence>
<dbReference type="Proteomes" id="UP000175616">
    <property type="component" value="Unassembled WGS sequence"/>
</dbReference>
<dbReference type="RefSeq" id="WP_041636280.1">
    <property type="nucleotide sequence ID" value="NZ_CP133598.1"/>
</dbReference>
<protein>
    <submittedName>
        <fullName evidence="1">Uncharacterized protein</fullName>
    </submittedName>
</protein>
<dbReference type="EMBL" id="LZYE01000136">
    <property type="protein sequence ID" value="OFC36724.1"/>
    <property type="molecule type" value="Genomic_DNA"/>
</dbReference>
<reference evidence="1 2" key="1">
    <citation type="submission" date="2016-06" db="EMBL/GenBank/DDBJ databases">
        <title>Gene turnover analysis identifies the evolutionary adaptation of the extremophile Acidithiobacillus caldus.</title>
        <authorList>
            <person name="Zhang X."/>
        </authorList>
    </citation>
    <scope>NUCLEOTIDE SEQUENCE [LARGE SCALE GENOMIC DNA]</scope>
    <source>
        <strain evidence="1 2">DX</strain>
    </source>
</reference>
<dbReference type="GeneID" id="92931243"/>
<accession>A0A1E7YNW2</accession>
<name>A0A1E7YNW2_9PROT</name>
<proteinExistence type="predicted"/>
<evidence type="ECO:0000313" key="1">
    <source>
        <dbReference type="EMBL" id="OFC36724.1"/>
    </source>
</evidence>
<dbReference type="Gene3D" id="3.30.70.2330">
    <property type="match status" value="1"/>
</dbReference>
<comment type="caution">
    <text evidence="1">The sequence shown here is derived from an EMBL/GenBank/DDBJ whole genome shotgun (WGS) entry which is preliminary data.</text>
</comment>
<gene>
    <name evidence="1" type="ORF">BAE27_05520</name>
</gene>
<dbReference type="AlphaFoldDB" id="A0A1E7YNW2"/>
<evidence type="ECO:0000313" key="2">
    <source>
        <dbReference type="Proteomes" id="UP000175616"/>
    </source>
</evidence>